<reference evidence="2" key="1">
    <citation type="submission" date="2022-11" db="UniProtKB">
        <authorList>
            <consortium name="WormBaseParasite"/>
        </authorList>
    </citation>
    <scope>IDENTIFICATION</scope>
</reference>
<keyword evidence="1" id="KW-1185">Reference proteome</keyword>
<protein>
    <submittedName>
        <fullName evidence="2">Ribosomal protein L32</fullName>
    </submittedName>
</protein>
<evidence type="ECO:0000313" key="2">
    <source>
        <dbReference type="WBParaSite" id="nRc.2.0.1.t01936-RA"/>
    </source>
</evidence>
<accession>A0A915HK39</accession>
<dbReference type="AlphaFoldDB" id="A0A915HK39"/>
<name>A0A915HK39_ROMCU</name>
<evidence type="ECO:0000313" key="1">
    <source>
        <dbReference type="Proteomes" id="UP000887565"/>
    </source>
</evidence>
<dbReference type="WBParaSite" id="nRc.2.0.1.t01936-RA">
    <property type="protein sequence ID" value="nRc.2.0.1.t01936-RA"/>
    <property type="gene ID" value="nRc.2.0.1.g01936"/>
</dbReference>
<sequence length="65" mass="7575">MSFLAKRGTKHAFPSSKIFFTKSSVCTSLSMDKIKLDYTLRPIIFSKEKNKQQYRGPRIVPFVFQ</sequence>
<organism evidence="1 2">
    <name type="scientific">Romanomermis culicivorax</name>
    <name type="common">Nematode worm</name>
    <dbReference type="NCBI Taxonomy" id="13658"/>
    <lineage>
        <taxon>Eukaryota</taxon>
        <taxon>Metazoa</taxon>
        <taxon>Ecdysozoa</taxon>
        <taxon>Nematoda</taxon>
        <taxon>Enoplea</taxon>
        <taxon>Dorylaimia</taxon>
        <taxon>Mermithida</taxon>
        <taxon>Mermithoidea</taxon>
        <taxon>Mermithidae</taxon>
        <taxon>Romanomermis</taxon>
    </lineage>
</organism>
<dbReference type="Proteomes" id="UP000887565">
    <property type="component" value="Unplaced"/>
</dbReference>
<proteinExistence type="predicted"/>